<keyword evidence="3" id="KW-1185">Reference proteome</keyword>
<dbReference type="PaxDb" id="3055-EDP01017"/>
<dbReference type="GeneID" id="5721696"/>
<dbReference type="AlphaFoldDB" id="A0A2K3DH27"/>
<dbReference type="ExpressionAtlas" id="A0A2K3DH27">
    <property type="expression patterns" value="baseline and differential"/>
</dbReference>
<evidence type="ECO:0000313" key="2">
    <source>
        <dbReference type="EMBL" id="PNW79817.1"/>
    </source>
</evidence>
<evidence type="ECO:0000256" key="1">
    <source>
        <dbReference type="SAM" id="Phobius"/>
    </source>
</evidence>
<evidence type="ECO:0008006" key="4">
    <source>
        <dbReference type="Google" id="ProtNLM"/>
    </source>
</evidence>
<dbReference type="Proteomes" id="UP000006906">
    <property type="component" value="Chromosome 8"/>
</dbReference>
<name>A0A2K3DH27_CHLRE</name>
<gene>
    <name evidence="2" type="ORF">CHLRE_08g367900v5</name>
</gene>
<dbReference type="RefSeq" id="XP_001696068.2">
    <property type="nucleotide sequence ID" value="XM_001696016.2"/>
</dbReference>
<reference evidence="2 3" key="1">
    <citation type="journal article" date="2007" name="Science">
        <title>The Chlamydomonas genome reveals the evolution of key animal and plant functions.</title>
        <authorList>
            <person name="Merchant S.S."/>
            <person name="Prochnik S.E."/>
            <person name="Vallon O."/>
            <person name="Harris E.H."/>
            <person name="Karpowicz S.J."/>
            <person name="Witman G.B."/>
            <person name="Terry A."/>
            <person name="Salamov A."/>
            <person name="Fritz-Laylin L.K."/>
            <person name="Marechal-Drouard L."/>
            <person name="Marshall W.F."/>
            <person name="Qu L.H."/>
            <person name="Nelson D.R."/>
            <person name="Sanderfoot A.A."/>
            <person name="Spalding M.H."/>
            <person name="Kapitonov V.V."/>
            <person name="Ren Q."/>
            <person name="Ferris P."/>
            <person name="Lindquist E."/>
            <person name="Shapiro H."/>
            <person name="Lucas S.M."/>
            <person name="Grimwood J."/>
            <person name="Schmutz J."/>
            <person name="Cardol P."/>
            <person name="Cerutti H."/>
            <person name="Chanfreau G."/>
            <person name="Chen C.L."/>
            <person name="Cognat V."/>
            <person name="Croft M.T."/>
            <person name="Dent R."/>
            <person name="Dutcher S."/>
            <person name="Fernandez E."/>
            <person name="Fukuzawa H."/>
            <person name="Gonzalez-Ballester D."/>
            <person name="Gonzalez-Halphen D."/>
            <person name="Hallmann A."/>
            <person name="Hanikenne M."/>
            <person name="Hippler M."/>
            <person name="Inwood W."/>
            <person name="Jabbari K."/>
            <person name="Kalanon M."/>
            <person name="Kuras R."/>
            <person name="Lefebvre P.A."/>
            <person name="Lemaire S.D."/>
            <person name="Lobanov A.V."/>
            <person name="Lohr M."/>
            <person name="Manuell A."/>
            <person name="Meier I."/>
            <person name="Mets L."/>
            <person name="Mittag M."/>
            <person name="Mittelmeier T."/>
            <person name="Moroney J.V."/>
            <person name="Moseley J."/>
            <person name="Napoli C."/>
            <person name="Nedelcu A.M."/>
            <person name="Niyogi K."/>
            <person name="Novoselov S.V."/>
            <person name="Paulsen I.T."/>
            <person name="Pazour G."/>
            <person name="Purton S."/>
            <person name="Ral J.P."/>
            <person name="Riano-Pachon D.M."/>
            <person name="Riekhof W."/>
            <person name="Rymarquis L."/>
            <person name="Schroda M."/>
            <person name="Stern D."/>
            <person name="Umen J."/>
            <person name="Willows R."/>
            <person name="Wilson N."/>
            <person name="Zimmer S.L."/>
            <person name="Allmer J."/>
            <person name="Balk J."/>
            <person name="Bisova K."/>
            <person name="Chen C.J."/>
            <person name="Elias M."/>
            <person name="Gendler K."/>
            <person name="Hauser C."/>
            <person name="Lamb M.R."/>
            <person name="Ledford H."/>
            <person name="Long J.C."/>
            <person name="Minagawa J."/>
            <person name="Page M.D."/>
            <person name="Pan J."/>
            <person name="Pootakham W."/>
            <person name="Roje S."/>
            <person name="Rose A."/>
            <person name="Stahlberg E."/>
            <person name="Terauchi A.M."/>
            <person name="Yang P."/>
            <person name="Ball S."/>
            <person name="Bowler C."/>
            <person name="Dieckmann C.L."/>
            <person name="Gladyshev V.N."/>
            <person name="Green P."/>
            <person name="Jorgensen R."/>
            <person name="Mayfield S."/>
            <person name="Mueller-Roeber B."/>
            <person name="Rajamani S."/>
            <person name="Sayre R.T."/>
            <person name="Brokstein P."/>
            <person name="Dubchak I."/>
            <person name="Goodstein D."/>
            <person name="Hornick L."/>
            <person name="Huang Y.W."/>
            <person name="Jhaveri J."/>
            <person name="Luo Y."/>
            <person name="Martinez D."/>
            <person name="Ngau W.C."/>
            <person name="Otillar B."/>
            <person name="Poliakov A."/>
            <person name="Porter A."/>
            <person name="Szajkowski L."/>
            <person name="Werner G."/>
            <person name="Zhou K."/>
            <person name="Grigoriev I.V."/>
            <person name="Rokhsar D.S."/>
            <person name="Grossman A.R."/>
        </authorList>
    </citation>
    <scope>NUCLEOTIDE SEQUENCE [LARGE SCALE GENOMIC DNA]</scope>
    <source>
        <strain evidence="3">CC-503</strain>
    </source>
</reference>
<feature type="transmembrane region" description="Helical" evidence="1">
    <location>
        <begin position="49"/>
        <end position="71"/>
    </location>
</feature>
<sequence length="75" mass="8725">MKFYGAHVIACPTWQVASRLSDLSREELEDLLIKAEAERKAAVNKRKRLHFLFVVLNIFAVFLFGLMMWIVKPAF</sequence>
<keyword evidence="1" id="KW-1133">Transmembrane helix</keyword>
<dbReference type="Gramene" id="PNW79817">
    <property type="protein sequence ID" value="PNW79817"/>
    <property type="gene ID" value="CHLRE_08g367900v5"/>
</dbReference>
<dbReference type="EMBL" id="CM008969">
    <property type="protein sequence ID" value="PNW79817.1"/>
    <property type="molecule type" value="Genomic_DNA"/>
</dbReference>
<organism evidence="2 3">
    <name type="scientific">Chlamydomonas reinhardtii</name>
    <name type="common">Chlamydomonas smithii</name>
    <dbReference type="NCBI Taxonomy" id="3055"/>
    <lineage>
        <taxon>Eukaryota</taxon>
        <taxon>Viridiplantae</taxon>
        <taxon>Chlorophyta</taxon>
        <taxon>core chlorophytes</taxon>
        <taxon>Chlorophyceae</taxon>
        <taxon>CS clade</taxon>
        <taxon>Chlamydomonadales</taxon>
        <taxon>Chlamydomonadaceae</taxon>
        <taxon>Chlamydomonas</taxon>
    </lineage>
</organism>
<keyword evidence="1" id="KW-0472">Membrane</keyword>
<accession>A0A2K3DH27</accession>
<proteinExistence type="predicted"/>
<protein>
    <recommendedName>
        <fullName evidence="4">Transmembrane protein</fullName>
    </recommendedName>
</protein>
<evidence type="ECO:0000313" key="3">
    <source>
        <dbReference type="Proteomes" id="UP000006906"/>
    </source>
</evidence>
<dbReference type="KEGG" id="cre:CHLRE_08g367900v5"/>
<keyword evidence="1" id="KW-0812">Transmembrane</keyword>